<keyword evidence="2" id="KW-1185">Reference proteome</keyword>
<evidence type="ECO:0000313" key="2">
    <source>
        <dbReference type="Proteomes" id="UP000287394"/>
    </source>
</evidence>
<gene>
    <name evidence="1" type="ORF">CCAX7_14680</name>
</gene>
<name>A0A402CZH4_9BACT</name>
<accession>A0A402CZH4</accession>
<proteinExistence type="predicted"/>
<dbReference type="Proteomes" id="UP000287394">
    <property type="component" value="Chromosome"/>
</dbReference>
<dbReference type="AlphaFoldDB" id="A0A402CZH4"/>
<sequence>MKAEPNSQPTRPSRRWKRTLKAANWAWIYFQDKGEWPAIKQIAGQTEVSAGTACNALKAARRQLFNSEKRVR</sequence>
<organism evidence="1 2">
    <name type="scientific">Capsulimonas corticalis</name>
    <dbReference type="NCBI Taxonomy" id="2219043"/>
    <lineage>
        <taxon>Bacteria</taxon>
        <taxon>Bacillati</taxon>
        <taxon>Armatimonadota</taxon>
        <taxon>Armatimonadia</taxon>
        <taxon>Capsulimonadales</taxon>
        <taxon>Capsulimonadaceae</taxon>
        <taxon>Capsulimonas</taxon>
    </lineage>
</organism>
<reference evidence="1 2" key="1">
    <citation type="journal article" date="2019" name="Int. J. Syst. Evol. Microbiol.">
        <title>Capsulimonas corticalis gen. nov., sp. nov., an aerobic capsulated bacterium, of a novel bacterial order, Capsulimonadales ord. nov., of the class Armatimonadia of the phylum Armatimonadetes.</title>
        <authorList>
            <person name="Li J."/>
            <person name="Kudo C."/>
            <person name="Tonouchi A."/>
        </authorList>
    </citation>
    <scope>NUCLEOTIDE SEQUENCE [LARGE SCALE GENOMIC DNA]</scope>
    <source>
        <strain evidence="1 2">AX-7</strain>
    </source>
</reference>
<dbReference type="EMBL" id="AP025739">
    <property type="protein sequence ID" value="BDI29417.1"/>
    <property type="molecule type" value="Genomic_DNA"/>
</dbReference>
<dbReference type="KEGG" id="ccot:CCAX7_14680"/>
<protein>
    <submittedName>
        <fullName evidence="1">Uncharacterized protein</fullName>
    </submittedName>
</protein>
<dbReference type="RefSeq" id="WP_125206099.1">
    <property type="nucleotide sequence ID" value="NZ_AP025739.1"/>
</dbReference>
<evidence type="ECO:0000313" key="1">
    <source>
        <dbReference type="EMBL" id="BDI29417.1"/>
    </source>
</evidence>